<dbReference type="EMBL" id="CP141614">
    <property type="protein sequence ID" value="WRP14309.1"/>
    <property type="molecule type" value="Genomic_DNA"/>
</dbReference>
<dbReference type="Gene3D" id="3.40.50.2300">
    <property type="match status" value="1"/>
</dbReference>
<evidence type="ECO:0000313" key="1">
    <source>
        <dbReference type="EMBL" id="WRP14309.1"/>
    </source>
</evidence>
<accession>A0ABZ1BNP8</accession>
<protein>
    <recommendedName>
        <fullName evidence="3">Low molecular weight phosphotyrosine protein phosphatase</fullName>
    </recommendedName>
</protein>
<organism evidence="1 2">
    <name type="scientific">Geochorda subterranea</name>
    <dbReference type="NCBI Taxonomy" id="3109564"/>
    <lineage>
        <taxon>Bacteria</taxon>
        <taxon>Bacillati</taxon>
        <taxon>Bacillota</taxon>
        <taxon>Limnochordia</taxon>
        <taxon>Limnochordales</taxon>
        <taxon>Geochordaceae</taxon>
        <taxon>Geochorda</taxon>
    </lineage>
</organism>
<evidence type="ECO:0008006" key="3">
    <source>
        <dbReference type="Google" id="ProtNLM"/>
    </source>
</evidence>
<reference evidence="2" key="1">
    <citation type="submission" date="2023-12" db="EMBL/GenBank/DDBJ databases">
        <title>Novel isolates from deep terrestrial aquifers shed light on the physiology and ecology of the class Limnochordia.</title>
        <authorList>
            <person name="Karnachuk O.V."/>
            <person name="Lukina A.P."/>
            <person name="Avakyan M.R."/>
            <person name="Kadnikov V."/>
            <person name="Begmatov S."/>
            <person name="Beletsky A.V."/>
            <person name="Mardanov A.V."/>
            <person name="Ravin N.V."/>
        </authorList>
    </citation>
    <scope>NUCLEOTIDE SEQUENCE [LARGE SCALE GENOMIC DNA]</scope>
    <source>
        <strain evidence="2">LN</strain>
    </source>
</reference>
<dbReference type="InterPro" id="IPR036196">
    <property type="entry name" value="Ptyr_pPase_sf"/>
</dbReference>
<name>A0ABZ1BNP8_9FIRM</name>
<dbReference type="Proteomes" id="UP001333102">
    <property type="component" value="Chromosome"/>
</dbReference>
<dbReference type="RefSeq" id="WP_324668620.1">
    <property type="nucleotide sequence ID" value="NZ_CP141614.1"/>
</dbReference>
<gene>
    <name evidence="1" type="ORF">VLY81_12935</name>
</gene>
<keyword evidence="2" id="KW-1185">Reference proteome</keyword>
<proteinExistence type="predicted"/>
<evidence type="ECO:0000313" key="2">
    <source>
        <dbReference type="Proteomes" id="UP001333102"/>
    </source>
</evidence>
<sequence>MVVTVCDQAAEACPAWPGQARRVHLGFPDPAAVQGSPEAIRQAFRQVRDGLAEGLERLLREVE</sequence>
<dbReference type="SUPFAM" id="SSF52788">
    <property type="entry name" value="Phosphotyrosine protein phosphatases I"/>
    <property type="match status" value="1"/>
</dbReference>